<feature type="domain" description="PTS EIIA type-4" evidence="23">
    <location>
        <begin position="1"/>
        <end position="130"/>
    </location>
</feature>
<dbReference type="PRINTS" id="PR01736">
    <property type="entry name" value="PHPHTRNFRASE"/>
</dbReference>
<dbReference type="PROSITE" id="PS00742">
    <property type="entry name" value="PEP_ENZYMES_2"/>
    <property type="match status" value="1"/>
</dbReference>
<evidence type="ECO:0000256" key="6">
    <source>
        <dbReference type="ARBA" id="ARBA00003681"/>
    </source>
</evidence>
<name>S2X189_9ACTN</name>
<dbReference type="Pfam" id="PF03610">
    <property type="entry name" value="EIIA-man"/>
    <property type="match status" value="1"/>
</dbReference>
<comment type="function">
    <text evidence="5">Component of the dihydroxyacetone kinase complex, which is responsible for the phosphoenolpyruvate (PEP)-dependent phosphorylation of dihydroxyacetone. DhaM serves as the phosphoryl donor. Is phosphorylated by phosphoenolpyruvate in an EI- and HPr-dependent reaction, and a phosphorelay system on histidine residues finally leads to phosphoryl transfer to DhaL and dihydroxyacetone.</text>
</comment>
<dbReference type="InterPro" id="IPR004701">
    <property type="entry name" value="PTS_EIIA_man-typ"/>
</dbReference>
<protein>
    <recommendedName>
        <fullName evidence="12">Phosphocarrier protein HPr</fullName>
        <ecNumber evidence="9">2.7.1.121</ecNumber>
        <ecNumber evidence="10">2.7.3.9</ecNumber>
    </recommendedName>
    <alternativeName>
        <fullName evidence="11">Phosphoenolpyruvate-protein phosphotransferase</fullName>
    </alternativeName>
    <alternativeName>
        <fullName evidence="21">Phosphotransferase system, enzyme I</fullName>
    </alternativeName>
</protein>
<dbReference type="SUPFAM" id="SSF52009">
    <property type="entry name" value="Phosphohistidine domain"/>
    <property type="match status" value="1"/>
</dbReference>
<evidence type="ECO:0000256" key="19">
    <source>
        <dbReference type="ARBA" id="ARBA00022777"/>
    </source>
</evidence>
<dbReference type="PANTHER" id="PTHR46244:SF3">
    <property type="entry name" value="PHOSPHOENOLPYRUVATE-PROTEIN PHOSPHOTRANSFERASE"/>
    <property type="match status" value="1"/>
</dbReference>
<dbReference type="InterPro" id="IPR000121">
    <property type="entry name" value="PEP_util_C"/>
</dbReference>
<dbReference type="PANTHER" id="PTHR46244">
    <property type="entry name" value="PHOSPHOENOLPYRUVATE-PROTEIN PHOSPHOTRANSFERASE"/>
    <property type="match status" value="1"/>
</dbReference>
<dbReference type="Gene3D" id="3.40.50.510">
    <property type="entry name" value="Phosphotransferase system, mannose-type IIA component"/>
    <property type="match status" value="1"/>
</dbReference>
<dbReference type="STRING" id="883161.HMPREF9306_00185"/>
<comment type="subcellular location">
    <subcellularLocation>
        <location evidence="7">Cytoplasm</location>
    </subcellularLocation>
</comment>
<dbReference type="Gene3D" id="3.20.20.60">
    <property type="entry name" value="Phosphoenolpyruvate-binding domains"/>
    <property type="match status" value="1"/>
</dbReference>
<keyword evidence="25" id="KW-0670">Pyruvate</keyword>
<keyword evidence="16 25" id="KW-0808">Transferase</keyword>
<dbReference type="GO" id="GO:0005737">
    <property type="term" value="C:cytoplasm"/>
    <property type="evidence" value="ECO:0007669"/>
    <property type="project" value="UniProtKB-SubCell"/>
</dbReference>
<dbReference type="InterPro" id="IPR040442">
    <property type="entry name" value="Pyrv_kinase-like_dom_sf"/>
</dbReference>
<keyword evidence="17" id="KW-0598">Phosphotransferase system</keyword>
<dbReference type="GO" id="GO:0016020">
    <property type="term" value="C:membrane"/>
    <property type="evidence" value="ECO:0007669"/>
    <property type="project" value="InterPro"/>
</dbReference>
<feature type="domain" description="HPr" evidence="24">
    <location>
        <begin position="147"/>
        <end position="235"/>
    </location>
</feature>
<evidence type="ECO:0000256" key="3">
    <source>
        <dbReference type="ARBA" id="ARBA00001946"/>
    </source>
</evidence>
<dbReference type="Pfam" id="PF05524">
    <property type="entry name" value="PEP-utilisers_N"/>
    <property type="match status" value="1"/>
</dbReference>
<evidence type="ECO:0000313" key="25">
    <source>
        <dbReference type="EMBL" id="EPD33774.1"/>
    </source>
</evidence>
<evidence type="ECO:0000256" key="10">
    <source>
        <dbReference type="ARBA" id="ARBA00012232"/>
    </source>
</evidence>
<comment type="function">
    <text evidence="6">General (non sugar-specific) component of the phosphoenolpyruvate-dependent sugar phosphotransferase system (sugar PTS). This major carbohydrate active-transport system catalyzes the phosphorylation of incoming sugar substrates concomitantly with their translocation across the cell membrane. The phosphoryl group from phosphoenolpyruvate (PEP) is transferred to the phosphoryl carrier protein HPr by enzyme I. Phospho-HPr then transfers it to the PTS EIIA domain.</text>
</comment>
<dbReference type="Gene3D" id="1.10.274.10">
    <property type="entry name" value="PtsI, HPr-binding domain"/>
    <property type="match status" value="1"/>
</dbReference>
<dbReference type="InterPro" id="IPR001020">
    <property type="entry name" value="PTS_HPr_His_P_site"/>
</dbReference>
<evidence type="ECO:0000256" key="1">
    <source>
        <dbReference type="ARBA" id="ARBA00000683"/>
    </source>
</evidence>
<comment type="caution">
    <text evidence="25">The sequence shown here is derived from an EMBL/GenBank/DDBJ whole genome shotgun (WGS) entry which is preliminary data.</text>
</comment>
<evidence type="ECO:0000256" key="8">
    <source>
        <dbReference type="ARBA" id="ARBA00007837"/>
    </source>
</evidence>
<dbReference type="SUPFAM" id="SSF53062">
    <property type="entry name" value="PTS system fructose IIA component-like"/>
    <property type="match status" value="1"/>
</dbReference>
<dbReference type="NCBIfam" id="TIGR01417">
    <property type="entry name" value="PTS_I_fam"/>
    <property type="match status" value="1"/>
</dbReference>
<gene>
    <name evidence="25" type="ORF">HMPREF9306_00185</name>
</gene>
<dbReference type="Proteomes" id="UP000014417">
    <property type="component" value="Unassembled WGS sequence"/>
</dbReference>
<dbReference type="PROSITE" id="PS00369">
    <property type="entry name" value="PTS_HPR_HIS"/>
    <property type="match status" value="1"/>
</dbReference>
<dbReference type="InterPro" id="IPR000032">
    <property type="entry name" value="HPr-like"/>
</dbReference>
<evidence type="ECO:0000256" key="15">
    <source>
        <dbReference type="ARBA" id="ARBA00022597"/>
    </source>
</evidence>
<comment type="catalytic activity">
    <reaction evidence="1">
        <text>L-histidyl-[protein] + phosphoenolpyruvate = N(pros)-phospho-L-histidyl-[protein] + pyruvate</text>
        <dbReference type="Rhea" id="RHEA:23880"/>
        <dbReference type="Rhea" id="RHEA-COMP:9745"/>
        <dbReference type="Rhea" id="RHEA-COMP:9746"/>
        <dbReference type="ChEBI" id="CHEBI:15361"/>
        <dbReference type="ChEBI" id="CHEBI:29979"/>
        <dbReference type="ChEBI" id="CHEBI:58702"/>
        <dbReference type="ChEBI" id="CHEBI:64837"/>
        <dbReference type="EC" id="2.7.3.9"/>
    </reaction>
</comment>
<keyword evidence="14" id="KW-0963">Cytoplasm</keyword>
<evidence type="ECO:0000313" key="26">
    <source>
        <dbReference type="Proteomes" id="UP000014417"/>
    </source>
</evidence>
<dbReference type="InterPro" id="IPR008279">
    <property type="entry name" value="PEP-util_enz_mobile_dom"/>
</dbReference>
<dbReference type="InterPro" id="IPR008731">
    <property type="entry name" value="PTS_EIN"/>
</dbReference>
<dbReference type="PROSITE" id="PS51350">
    <property type="entry name" value="PTS_HPR_DOM"/>
    <property type="match status" value="1"/>
</dbReference>
<dbReference type="Gene3D" id="3.50.30.10">
    <property type="entry name" value="Phosphohistidine domain"/>
    <property type="match status" value="1"/>
</dbReference>
<comment type="catalytic activity">
    <reaction evidence="2">
        <text>dihydroxyacetone + phosphoenolpyruvate = dihydroxyacetone phosphate + pyruvate</text>
        <dbReference type="Rhea" id="RHEA:18381"/>
        <dbReference type="ChEBI" id="CHEBI:15361"/>
        <dbReference type="ChEBI" id="CHEBI:16016"/>
        <dbReference type="ChEBI" id="CHEBI:57642"/>
        <dbReference type="ChEBI" id="CHEBI:58702"/>
        <dbReference type="EC" id="2.7.1.121"/>
    </reaction>
</comment>
<comment type="cofactor">
    <cofactor evidence="3">
        <name>Mg(2+)</name>
        <dbReference type="ChEBI" id="CHEBI:18420"/>
    </cofactor>
</comment>
<evidence type="ECO:0000256" key="18">
    <source>
        <dbReference type="ARBA" id="ARBA00022723"/>
    </source>
</evidence>
<dbReference type="EC" id="2.7.1.121" evidence="9"/>
<dbReference type="InterPro" id="IPR035895">
    <property type="entry name" value="HPr-like_sf"/>
</dbReference>
<dbReference type="InterPro" id="IPR036662">
    <property type="entry name" value="PTS_EIIA_man-typ_sf"/>
</dbReference>
<evidence type="ECO:0000256" key="4">
    <source>
        <dbReference type="ARBA" id="ARBA00002728"/>
    </source>
</evidence>
<dbReference type="Pfam" id="PF02896">
    <property type="entry name" value="PEP-utilizers_C"/>
    <property type="match status" value="1"/>
</dbReference>
<dbReference type="PATRIC" id="fig|883161.3.peg.196"/>
<dbReference type="SUPFAM" id="SSF47831">
    <property type="entry name" value="Enzyme I of the PEP:sugar phosphotransferase system HPr-binding (sub)domain"/>
    <property type="match status" value="1"/>
</dbReference>
<dbReference type="SUPFAM" id="SSF55594">
    <property type="entry name" value="HPr-like"/>
    <property type="match status" value="1"/>
</dbReference>
<evidence type="ECO:0000256" key="12">
    <source>
        <dbReference type="ARBA" id="ARBA00020422"/>
    </source>
</evidence>
<dbReference type="EC" id="2.7.3.9" evidence="10"/>
<evidence type="ECO:0000256" key="20">
    <source>
        <dbReference type="ARBA" id="ARBA00022842"/>
    </source>
</evidence>
<dbReference type="PROSITE" id="PS51096">
    <property type="entry name" value="PTS_EIIA_TYPE_4"/>
    <property type="match status" value="1"/>
</dbReference>
<evidence type="ECO:0000259" key="23">
    <source>
        <dbReference type="PROSITE" id="PS51096"/>
    </source>
</evidence>
<keyword evidence="18" id="KW-0479">Metal-binding</keyword>
<dbReference type="InterPro" id="IPR015813">
    <property type="entry name" value="Pyrv/PenolPyrv_kinase-like_dom"/>
</dbReference>
<keyword evidence="15" id="KW-0762">Sugar transport</keyword>
<reference evidence="25 26" key="1">
    <citation type="submission" date="2013-04" db="EMBL/GenBank/DDBJ databases">
        <title>The Genome Sequence of Propionimicrobium lymphophilum ACS-093-V-SCH5.</title>
        <authorList>
            <consortium name="The Broad Institute Genomics Platform"/>
            <person name="Earl A."/>
            <person name="Ward D."/>
            <person name="Feldgarden M."/>
            <person name="Gevers D."/>
            <person name="Saerens B."/>
            <person name="Vaneechoutte M."/>
            <person name="Walker B."/>
            <person name="Young S."/>
            <person name="Zeng Q."/>
            <person name="Gargeya S."/>
            <person name="Fitzgerald M."/>
            <person name="Haas B."/>
            <person name="Abouelleil A."/>
            <person name="Allen A.W."/>
            <person name="Alvarado L."/>
            <person name="Arachchi H.M."/>
            <person name="Berlin A.M."/>
            <person name="Chapman S.B."/>
            <person name="Gainer-Dewar J."/>
            <person name="Goldberg J."/>
            <person name="Griggs A."/>
            <person name="Gujja S."/>
            <person name="Hansen M."/>
            <person name="Howarth C."/>
            <person name="Imamovic A."/>
            <person name="Ireland A."/>
            <person name="Larimer J."/>
            <person name="McCowan C."/>
            <person name="Murphy C."/>
            <person name="Pearson M."/>
            <person name="Poon T.W."/>
            <person name="Priest M."/>
            <person name="Roberts A."/>
            <person name="Saif S."/>
            <person name="Shea T."/>
            <person name="Sisk P."/>
            <person name="Sykes S."/>
            <person name="Wortman J."/>
            <person name="Nusbaum C."/>
            <person name="Birren B."/>
        </authorList>
    </citation>
    <scope>NUCLEOTIDE SEQUENCE [LARGE SCALE GENOMIC DNA]</scope>
    <source>
        <strain evidence="25 26">ACS-093-V-SCH5</strain>
    </source>
</reference>
<sequence length="794" mass="81783">MIGIVAVSHSPKLAEAAKELALQMTGQNPPNIQLAAGTASGEFGTDAMAVAESIGAADSGEGVVIISDLGSAVLSAEMACEFVFDVEVRVVAAPFVEGLLAAAVAASGGKNLDEVASAARSALNGKIEQLDDEPAEQKPAEKAEEADARASVKLINPMGLHARPAAALARLVNDLGSCIKISTATGRSADADSPLSVAGLGTVGGDEISIEGFGEDAAADVERVRELLASGFGEVTEPASESETNAPRAAGISAGRVVGPVATMAVTNKPPAQEEKVPEAQREGELQRALDSLKQTAEQLNQQAKTADPTAKDILEATAQLVCDGAVRSRVSQLINDSGATAEQAVWDAFSEVVIRFDSAGGKLAERACDVRDIRARVVARLEGRELAGIPTSDKPFILVARDLAPADAAQIDPKTCLGLVLGECGPTSHTAILARALGIPAVMNSGYAELHDGQRVLIDGSTGDLVVEPTDEQAEGARTAPEMSASIDFSGPGATADGVPITLAANIGWPQDVPVALANNAEGSGLFRTEFCFLNRSDAPSVSEQEAQYAQVLRGFEGKKVVIRTLDAGSDKPLPFVTIPGEENPALGVRGYRTSWRSPQILEDQLRAIANAAAQTGNSPWVMAPMIATVEEADEFVKLARSYGLKTVGVMVETPAAALCADELFEVVDFVSIGTNDLTQYTMAADRHSGELAHLGTPWQPAVLKLIAMIGKAGSRTGKSVGVCGEAASDPLLAGVLVGLGVTSLSMAPQAIARVGTALAKYSLESCRKAAQLALATSAPDAAKAAAEIALQA</sequence>
<evidence type="ECO:0000256" key="7">
    <source>
        <dbReference type="ARBA" id="ARBA00004496"/>
    </source>
</evidence>
<evidence type="ECO:0000256" key="14">
    <source>
        <dbReference type="ARBA" id="ARBA00022490"/>
    </source>
</evidence>
<evidence type="ECO:0000259" key="24">
    <source>
        <dbReference type="PROSITE" id="PS51350"/>
    </source>
</evidence>
<keyword evidence="13" id="KW-0813">Transport</keyword>
<dbReference type="AlphaFoldDB" id="S2X189"/>
<accession>S2X189</accession>
<dbReference type="NCBIfam" id="TIGR02364">
    <property type="entry name" value="dha_pts"/>
    <property type="match status" value="1"/>
</dbReference>
<evidence type="ECO:0000256" key="21">
    <source>
        <dbReference type="ARBA" id="ARBA00033235"/>
    </source>
</evidence>
<evidence type="ECO:0000256" key="17">
    <source>
        <dbReference type="ARBA" id="ARBA00022683"/>
    </source>
</evidence>
<evidence type="ECO:0000256" key="13">
    <source>
        <dbReference type="ARBA" id="ARBA00022448"/>
    </source>
</evidence>
<comment type="similarity">
    <text evidence="8">Belongs to the PEP-utilizing enzyme family.</text>
</comment>
<dbReference type="SUPFAM" id="SSF51621">
    <property type="entry name" value="Phosphoenolpyruvate/pyruvate domain"/>
    <property type="match status" value="1"/>
</dbReference>
<dbReference type="RefSeq" id="WP_016455046.1">
    <property type="nucleotide sequence ID" value="NZ_KE150269.1"/>
</dbReference>
<dbReference type="InterPro" id="IPR050499">
    <property type="entry name" value="PEP-utilizing_PTS_enzyme"/>
</dbReference>
<dbReference type="GO" id="GO:0046872">
    <property type="term" value="F:metal ion binding"/>
    <property type="evidence" value="ECO:0007669"/>
    <property type="project" value="UniProtKB-KW"/>
</dbReference>
<dbReference type="EMBL" id="AGZR01000003">
    <property type="protein sequence ID" value="EPD33774.1"/>
    <property type="molecule type" value="Genomic_DNA"/>
</dbReference>
<proteinExistence type="inferred from homology"/>
<evidence type="ECO:0000256" key="16">
    <source>
        <dbReference type="ARBA" id="ARBA00022679"/>
    </source>
</evidence>
<dbReference type="PRINTS" id="PR00107">
    <property type="entry name" value="PHOSPHOCPHPR"/>
</dbReference>
<dbReference type="HOGENOM" id="CLU_007308_3_3_11"/>
<evidence type="ECO:0000256" key="5">
    <source>
        <dbReference type="ARBA" id="ARBA00002788"/>
    </source>
</evidence>
<dbReference type="GO" id="GO:0009401">
    <property type="term" value="P:phosphoenolpyruvate-dependent sugar phosphotransferase system"/>
    <property type="evidence" value="ECO:0007669"/>
    <property type="project" value="UniProtKB-KW"/>
</dbReference>
<keyword evidence="26" id="KW-1185">Reference proteome</keyword>
<evidence type="ECO:0000256" key="9">
    <source>
        <dbReference type="ARBA" id="ARBA00012095"/>
    </source>
</evidence>
<dbReference type="OrthoDB" id="9765468at2"/>
<dbReference type="InterPro" id="IPR012844">
    <property type="entry name" value="DhaM_N"/>
</dbReference>
<dbReference type="InterPro" id="IPR006318">
    <property type="entry name" value="PTS_EI-like"/>
</dbReference>
<dbReference type="Pfam" id="PF00391">
    <property type="entry name" value="PEP-utilizers"/>
    <property type="match status" value="1"/>
</dbReference>
<dbReference type="InterPro" id="IPR036637">
    <property type="entry name" value="Phosphohistidine_dom_sf"/>
</dbReference>
<dbReference type="GO" id="GO:0047324">
    <property type="term" value="F:phosphoenolpyruvate-glycerone phosphotransferase activity"/>
    <property type="evidence" value="ECO:0007669"/>
    <property type="project" value="UniProtKB-EC"/>
</dbReference>
<comment type="subunit">
    <text evidence="22">Homodimer. The dihydroxyacetone kinase complex is composed of a homodimer of DhaM, a homodimer of DhaK and the subunit DhaL.</text>
</comment>
<keyword evidence="20" id="KW-0460">Magnesium</keyword>
<dbReference type="Pfam" id="PF00381">
    <property type="entry name" value="PTS-HPr"/>
    <property type="match status" value="1"/>
</dbReference>
<evidence type="ECO:0000256" key="2">
    <source>
        <dbReference type="ARBA" id="ARBA00001113"/>
    </source>
</evidence>
<comment type="function">
    <text evidence="4">General (non sugar-specific) component of the phosphoenolpyruvate-dependent sugar phosphotransferase system (sugar PTS). This major carbohydrate active-transport system catalyzes the phosphorylation of incoming sugar substrates concomitantly with their translocation across the cell membrane. Enzyme I transfers the phosphoryl group from phosphoenolpyruvate (PEP) to the phosphoryl carrier protein (HPr).</text>
</comment>
<dbReference type="Gene3D" id="3.30.1340.10">
    <property type="entry name" value="HPr-like"/>
    <property type="match status" value="1"/>
</dbReference>
<keyword evidence="19" id="KW-0418">Kinase</keyword>
<evidence type="ECO:0000256" key="22">
    <source>
        <dbReference type="ARBA" id="ARBA00046577"/>
    </source>
</evidence>
<dbReference type="NCBIfam" id="TIGR01003">
    <property type="entry name" value="PTS_HPr_family"/>
    <property type="match status" value="1"/>
</dbReference>
<dbReference type="InterPro" id="IPR036618">
    <property type="entry name" value="PtsI_HPr-bd_sf"/>
</dbReference>
<organism evidence="25 26">
    <name type="scientific">Propionimicrobium lymphophilum ACS-093-V-SCH5</name>
    <dbReference type="NCBI Taxonomy" id="883161"/>
    <lineage>
        <taxon>Bacteria</taxon>
        <taxon>Bacillati</taxon>
        <taxon>Actinomycetota</taxon>
        <taxon>Actinomycetes</taxon>
        <taxon>Propionibacteriales</taxon>
        <taxon>Propionibacteriaceae</taxon>
        <taxon>Propionimicrobium</taxon>
    </lineage>
</organism>
<evidence type="ECO:0000256" key="11">
    <source>
        <dbReference type="ARBA" id="ARBA00016544"/>
    </source>
</evidence>
<dbReference type="GO" id="GO:0008965">
    <property type="term" value="F:phosphoenolpyruvate-protein phosphotransferase activity"/>
    <property type="evidence" value="ECO:0007669"/>
    <property type="project" value="UniProtKB-EC"/>
</dbReference>
<dbReference type="InterPro" id="IPR023151">
    <property type="entry name" value="PEP_util_CS"/>
</dbReference>